<dbReference type="CDD" id="cd20901">
    <property type="entry name" value="CC_AF10"/>
    <property type="match status" value="1"/>
</dbReference>
<reference evidence="3" key="1">
    <citation type="submission" date="2021-01" db="UniProtKB">
        <authorList>
            <consortium name="EnsemblMetazoa"/>
        </authorList>
    </citation>
    <scope>IDENTIFICATION</scope>
</reference>
<evidence type="ECO:0000313" key="3">
    <source>
        <dbReference type="EnsemblMetazoa" id="XP_031785286"/>
    </source>
</evidence>
<sequence>MSSFGRAKFPITGEMSKFGIFSDNMGPTVKDSPPSSPGSESMSSATSGRRKRRGNETGTTSAGSQNFSHSSQYTPMESKYQPKEEKESKMFDNGVSAPHMLGNQLNPTSSMAQKMSDTLSQEMKAHSIFTEASNSGMNLIGPPLHSRVIASAKASQNASTTPSFSSMFSANNSTGATNNSGVLGSGSIPQTLDQLLERQWEQGSQFLMDQAQHFDIASLLSCLHQLRAENLRLEENVNSLLQRRDHLLAVNARLAIPLTSPSNTSTHSSIVENGLPTNSPAEPASHSQFSHRASSVNPSQQSTTIRHASGGNNYQGQSSNLISQNNSNNSNLIRNTSVDMMRSIQR</sequence>
<protein>
    <recommendedName>
        <fullName evidence="5">Alhambra</fullName>
    </recommendedName>
</protein>
<feature type="compositionally biased region" description="Low complexity" evidence="2">
    <location>
        <begin position="317"/>
        <end position="333"/>
    </location>
</feature>
<dbReference type="SMR" id="A0A7M7QCA2"/>
<dbReference type="KEGG" id="nvi:100120358"/>
<dbReference type="CTD" id="40850"/>
<feature type="compositionally biased region" description="Polar residues" evidence="2">
    <location>
        <begin position="334"/>
        <end position="346"/>
    </location>
</feature>
<proteinExistence type="predicted"/>
<dbReference type="OrthoDB" id="20839at2759"/>
<feature type="coiled-coil region" evidence="1">
    <location>
        <begin position="216"/>
        <end position="243"/>
    </location>
</feature>
<feature type="compositionally biased region" description="Basic and acidic residues" evidence="2">
    <location>
        <begin position="80"/>
        <end position="90"/>
    </location>
</feature>
<dbReference type="InterPro" id="IPR049773">
    <property type="entry name" value="AF10-like_CC"/>
</dbReference>
<keyword evidence="1" id="KW-0175">Coiled coil</keyword>
<evidence type="ECO:0000313" key="4">
    <source>
        <dbReference type="Proteomes" id="UP000002358"/>
    </source>
</evidence>
<dbReference type="InParanoid" id="A0A7M7QCA2"/>
<dbReference type="RefSeq" id="XP_031785286.1">
    <property type="nucleotide sequence ID" value="XM_031929426.2"/>
</dbReference>
<evidence type="ECO:0008006" key="5">
    <source>
        <dbReference type="Google" id="ProtNLM"/>
    </source>
</evidence>
<dbReference type="AlphaFoldDB" id="A0A7M7QCA2"/>
<feature type="region of interest" description="Disordered" evidence="2">
    <location>
        <begin position="258"/>
        <end position="346"/>
    </location>
</feature>
<feature type="compositionally biased region" description="Polar residues" evidence="2">
    <location>
        <begin position="259"/>
        <end position="316"/>
    </location>
</feature>
<feature type="compositionally biased region" description="Low complexity" evidence="2">
    <location>
        <begin position="37"/>
        <end position="47"/>
    </location>
</feature>
<evidence type="ECO:0000256" key="2">
    <source>
        <dbReference type="SAM" id="MobiDB-lite"/>
    </source>
</evidence>
<organism evidence="3 4">
    <name type="scientific">Nasonia vitripennis</name>
    <name type="common">Parasitic wasp</name>
    <dbReference type="NCBI Taxonomy" id="7425"/>
    <lineage>
        <taxon>Eukaryota</taxon>
        <taxon>Metazoa</taxon>
        <taxon>Ecdysozoa</taxon>
        <taxon>Arthropoda</taxon>
        <taxon>Hexapoda</taxon>
        <taxon>Insecta</taxon>
        <taxon>Pterygota</taxon>
        <taxon>Neoptera</taxon>
        <taxon>Endopterygota</taxon>
        <taxon>Hymenoptera</taxon>
        <taxon>Apocrita</taxon>
        <taxon>Proctotrupomorpha</taxon>
        <taxon>Chalcidoidea</taxon>
        <taxon>Pteromalidae</taxon>
        <taxon>Pteromalinae</taxon>
        <taxon>Nasonia</taxon>
    </lineage>
</organism>
<dbReference type="EnsemblMetazoa" id="XM_031929426">
    <property type="protein sequence ID" value="XP_031785286"/>
    <property type="gene ID" value="LOC100120358"/>
</dbReference>
<feature type="region of interest" description="Disordered" evidence="2">
    <location>
        <begin position="15"/>
        <end position="110"/>
    </location>
</feature>
<name>A0A7M7QCA2_NASVI</name>
<dbReference type="Proteomes" id="UP000002358">
    <property type="component" value="Chromosome 4"/>
</dbReference>
<keyword evidence="4" id="KW-1185">Reference proteome</keyword>
<dbReference type="GeneID" id="100120358"/>
<feature type="compositionally biased region" description="Polar residues" evidence="2">
    <location>
        <begin position="56"/>
        <end position="75"/>
    </location>
</feature>
<evidence type="ECO:0000256" key="1">
    <source>
        <dbReference type="SAM" id="Coils"/>
    </source>
</evidence>
<accession>A0A7M7QCA2</accession>